<evidence type="ECO:0000313" key="11">
    <source>
        <dbReference type="Proteomes" id="UP000887575"/>
    </source>
</evidence>
<dbReference type="InterPro" id="IPR003392">
    <property type="entry name" value="PTHD_SSD"/>
</dbReference>
<evidence type="ECO:0000256" key="2">
    <source>
        <dbReference type="ARBA" id="ARBA00005585"/>
    </source>
</evidence>
<dbReference type="InterPro" id="IPR000731">
    <property type="entry name" value="SSD"/>
</dbReference>
<keyword evidence="5 9" id="KW-1133">Transmembrane helix</keyword>
<evidence type="ECO:0000313" key="12">
    <source>
        <dbReference type="WBParaSite" id="MBELARI_LOCUS21904"/>
    </source>
</evidence>
<feature type="transmembrane region" description="Helical" evidence="9">
    <location>
        <begin position="92"/>
        <end position="111"/>
    </location>
</feature>
<dbReference type="SUPFAM" id="SSF82866">
    <property type="entry name" value="Multidrug efflux transporter AcrB transmembrane domain"/>
    <property type="match status" value="2"/>
</dbReference>
<dbReference type="PANTHER" id="PTHR10796">
    <property type="entry name" value="PATCHED-RELATED"/>
    <property type="match status" value="1"/>
</dbReference>
<feature type="transmembrane region" description="Helical" evidence="9">
    <location>
        <begin position="531"/>
        <end position="548"/>
    </location>
</feature>
<dbReference type="WBParaSite" id="MBELARI_LOCUS21904">
    <property type="protein sequence ID" value="MBELARI_LOCUS21904"/>
    <property type="gene ID" value="MBELARI_LOCUS21904"/>
</dbReference>
<dbReference type="Pfam" id="PF02460">
    <property type="entry name" value="Patched"/>
    <property type="match status" value="1"/>
</dbReference>
<reference evidence="12" key="1">
    <citation type="submission" date="2024-02" db="UniProtKB">
        <authorList>
            <consortium name="WormBaseParasite"/>
        </authorList>
    </citation>
    <scope>IDENTIFICATION</scope>
</reference>
<dbReference type="PANTHER" id="PTHR10796:SF102">
    <property type="entry name" value="SSD DOMAIN-CONTAINING PROTEIN"/>
    <property type="match status" value="1"/>
</dbReference>
<evidence type="ECO:0000256" key="3">
    <source>
        <dbReference type="ARBA" id="ARBA00022475"/>
    </source>
</evidence>
<evidence type="ECO:0000256" key="4">
    <source>
        <dbReference type="ARBA" id="ARBA00022692"/>
    </source>
</evidence>
<keyword evidence="4 9" id="KW-0812">Transmembrane</keyword>
<feature type="transmembrane region" description="Helical" evidence="9">
    <location>
        <begin position="466"/>
        <end position="493"/>
    </location>
</feature>
<feature type="transmembrane region" description="Helical" evidence="9">
    <location>
        <begin position="438"/>
        <end position="459"/>
    </location>
</feature>
<feature type="transmembrane region" description="Helical" evidence="9">
    <location>
        <begin position="361"/>
        <end position="388"/>
    </location>
</feature>
<organism evidence="11 12">
    <name type="scientific">Mesorhabditis belari</name>
    <dbReference type="NCBI Taxonomy" id="2138241"/>
    <lineage>
        <taxon>Eukaryota</taxon>
        <taxon>Metazoa</taxon>
        <taxon>Ecdysozoa</taxon>
        <taxon>Nematoda</taxon>
        <taxon>Chromadorea</taxon>
        <taxon>Rhabditida</taxon>
        <taxon>Rhabditina</taxon>
        <taxon>Rhabditomorpha</taxon>
        <taxon>Rhabditoidea</taxon>
        <taxon>Rhabditidae</taxon>
        <taxon>Mesorhabditinae</taxon>
        <taxon>Mesorhabditis</taxon>
    </lineage>
</organism>
<dbReference type="GO" id="GO:0006897">
    <property type="term" value="P:endocytosis"/>
    <property type="evidence" value="ECO:0007669"/>
    <property type="project" value="TreeGrafter"/>
</dbReference>
<feature type="transmembrane region" description="Helical" evidence="9">
    <location>
        <begin position="333"/>
        <end position="355"/>
    </location>
</feature>
<evidence type="ECO:0000256" key="7">
    <source>
        <dbReference type="ARBA" id="ARBA00023180"/>
    </source>
</evidence>
<keyword evidence="11" id="KW-1185">Reference proteome</keyword>
<feature type="transmembrane region" description="Helical" evidence="9">
    <location>
        <begin position="395"/>
        <end position="418"/>
    </location>
</feature>
<evidence type="ECO:0000259" key="10">
    <source>
        <dbReference type="PROSITE" id="PS50156"/>
    </source>
</evidence>
<comment type="similarity">
    <text evidence="2">Belongs to the patched family.</text>
</comment>
<feature type="transmembrane region" description="Helical" evidence="9">
    <location>
        <begin position="769"/>
        <end position="790"/>
    </location>
</feature>
<comment type="subcellular location">
    <subcellularLocation>
        <location evidence="1">Cell membrane</location>
        <topology evidence="1">Multi-pass membrane protein</topology>
    </subcellularLocation>
</comment>
<feature type="transmembrane region" description="Helical" evidence="9">
    <location>
        <begin position="743"/>
        <end position="763"/>
    </location>
</feature>
<name>A0AAF3J806_9BILA</name>
<feature type="transmembrane region" description="Helical" evidence="9">
    <location>
        <begin position="797"/>
        <end position="818"/>
    </location>
</feature>
<accession>A0AAF3J806</accession>
<keyword evidence="3" id="KW-1003">Cell membrane</keyword>
<protein>
    <recommendedName>
        <fullName evidence="10">SSD domain-containing protein</fullName>
    </recommendedName>
</protein>
<dbReference type="InterPro" id="IPR051697">
    <property type="entry name" value="Patched_domain-protein"/>
</dbReference>
<feature type="transmembrane region" description="Helical" evidence="9">
    <location>
        <begin position="852"/>
        <end position="873"/>
    </location>
</feature>
<dbReference type="Proteomes" id="UP000887575">
    <property type="component" value="Unassembled WGS sequence"/>
</dbReference>
<feature type="region of interest" description="Disordered" evidence="8">
    <location>
        <begin position="1"/>
        <end position="46"/>
    </location>
</feature>
<dbReference type="AlphaFoldDB" id="A0AAF3J806"/>
<dbReference type="GO" id="GO:0030659">
    <property type="term" value="C:cytoplasmic vesicle membrane"/>
    <property type="evidence" value="ECO:0007669"/>
    <property type="project" value="TreeGrafter"/>
</dbReference>
<evidence type="ECO:0000256" key="1">
    <source>
        <dbReference type="ARBA" id="ARBA00004651"/>
    </source>
</evidence>
<proteinExistence type="inferred from homology"/>
<evidence type="ECO:0000256" key="9">
    <source>
        <dbReference type="SAM" id="Phobius"/>
    </source>
</evidence>
<keyword evidence="6 9" id="KW-0472">Membrane</keyword>
<dbReference type="GO" id="GO:0005886">
    <property type="term" value="C:plasma membrane"/>
    <property type="evidence" value="ECO:0007669"/>
    <property type="project" value="UniProtKB-SubCell"/>
</dbReference>
<evidence type="ECO:0000256" key="6">
    <source>
        <dbReference type="ARBA" id="ARBA00023136"/>
    </source>
</evidence>
<dbReference type="PROSITE" id="PS50156">
    <property type="entry name" value="SSD"/>
    <property type="match status" value="1"/>
</dbReference>
<feature type="domain" description="SSD" evidence="10">
    <location>
        <begin position="337"/>
        <end position="492"/>
    </location>
</feature>
<evidence type="ECO:0000256" key="8">
    <source>
        <dbReference type="SAM" id="MobiDB-lite"/>
    </source>
</evidence>
<feature type="transmembrane region" description="Helical" evidence="9">
    <location>
        <begin position="885"/>
        <end position="912"/>
    </location>
</feature>
<keyword evidence="7" id="KW-0325">Glycoprotein</keyword>
<dbReference type="FunFam" id="1.20.1640.10:FF:000013">
    <property type="entry name" value="PaTched Related family"/>
    <property type="match status" value="1"/>
</dbReference>
<evidence type="ECO:0000256" key="5">
    <source>
        <dbReference type="ARBA" id="ARBA00022989"/>
    </source>
</evidence>
<sequence>MREEASVPLVEKAGVGDDRTGNASTSEVPQKEQNHKQPRQSQPHIAHHKFGLRLSTEKMRAPSHKTSLLLAFCRQLSLSSIFRLIGEAIGTYPLAFLISALILCSTSVGMVQLHLRDNVRDGFTPYTSSAKFEAETYKQFLNAKGDPMTTSVLMVAKDGGSMHRVDHLLEVRETINYITNNLTTFYEDRPVTYRDFCGAYCDANLPVLTFIESYLSKLNNDTSFQVEIALTYPIAKVVTFDIPIHLERNFFGVNVTTDEKAMKITNIESIKLILATFLGELKKDGDDGRMRAWEMQVYSWARQRKSRLIDVLVIGVEIVDVEINREAQRMSPYFAYGFISMFLFVCSTVYFSALYFDRLSWYTVIVALCSTVVPVMAITSTLGALSIFGSPINQLLLIMPFLIMGIGVNDSFLTVHAWLRQSNHEDLAITMGRVFEEVGPSITTTTLTNVITFLIGALTPTSEISIFCFGTAIALGMAYIYTLILFGPILYYASPKETKPIIRAQTGWRLKLHNYLELAIDWYAKIVSHRLTALLLFAGSLVYWFFAIKGTIQIESKLDTGKILPIETPIRRPNRLMEEIVWPEYYPLTVIVNNPIDIRSKGNLERIFAMHDQFEKMPHNRGKEFTLSWLREYQVYYEHDSVFDFDMSDEETESKLSYSKLKDFLNDTVRRQFQSFLRVDFSKPIPVQKFSLVFAFENIISWDARITLVQQWRKILESYPEMNATIYDVNGLFVDQIISLKPLTMQSVIWTLICMVVVCALFIQNPVSVALASFAIASISLGTVGYLSFWHLDLDPVSLGAILMSIGMSVDFTAHTTYHYQLQSHMVEKNGKFVLEPLRDPIDKLKHTLVSVAWPMTQAGLSTVICILPLILLQNYIPLVFVKTISLVVIWGLWHGLVLLPACLAQVPSWLLDINCYRNLFRNGSRDEIGESEREMDTIVDSVAVTPLV</sequence>
<dbReference type="Gene3D" id="1.20.1640.10">
    <property type="entry name" value="Multidrug efflux transporter AcrB transmembrane domain"/>
    <property type="match status" value="2"/>
</dbReference>
<dbReference type="GO" id="GO:0018996">
    <property type="term" value="P:molting cycle, collagen and cuticulin-based cuticle"/>
    <property type="evidence" value="ECO:0007669"/>
    <property type="project" value="TreeGrafter"/>
</dbReference>